<dbReference type="EMBL" id="MU004318">
    <property type="protein sequence ID" value="KAF2658040.1"/>
    <property type="molecule type" value="Genomic_DNA"/>
</dbReference>
<feature type="signal peptide" evidence="1">
    <location>
        <begin position="1"/>
        <end position="17"/>
    </location>
</feature>
<name>A0A6A6TDX2_9PLEO</name>
<keyword evidence="1" id="KW-0732">Signal</keyword>
<evidence type="ECO:0000313" key="3">
    <source>
        <dbReference type="Proteomes" id="UP000799324"/>
    </source>
</evidence>
<reference evidence="2" key="1">
    <citation type="journal article" date="2020" name="Stud. Mycol.">
        <title>101 Dothideomycetes genomes: a test case for predicting lifestyles and emergence of pathogens.</title>
        <authorList>
            <person name="Haridas S."/>
            <person name="Albert R."/>
            <person name="Binder M."/>
            <person name="Bloem J."/>
            <person name="Labutti K."/>
            <person name="Salamov A."/>
            <person name="Andreopoulos B."/>
            <person name="Baker S."/>
            <person name="Barry K."/>
            <person name="Bills G."/>
            <person name="Bluhm B."/>
            <person name="Cannon C."/>
            <person name="Castanera R."/>
            <person name="Culley D."/>
            <person name="Daum C."/>
            <person name="Ezra D."/>
            <person name="Gonzalez J."/>
            <person name="Henrissat B."/>
            <person name="Kuo A."/>
            <person name="Liang C."/>
            <person name="Lipzen A."/>
            <person name="Lutzoni F."/>
            <person name="Magnuson J."/>
            <person name="Mondo S."/>
            <person name="Nolan M."/>
            <person name="Ohm R."/>
            <person name="Pangilinan J."/>
            <person name="Park H.-J."/>
            <person name="Ramirez L."/>
            <person name="Alfaro M."/>
            <person name="Sun H."/>
            <person name="Tritt A."/>
            <person name="Yoshinaga Y."/>
            <person name="Zwiers L.-H."/>
            <person name="Turgeon B."/>
            <person name="Goodwin S."/>
            <person name="Spatafora J."/>
            <person name="Crous P."/>
            <person name="Grigoriev I."/>
        </authorList>
    </citation>
    <scope>NUCLEOTIDE SEQUENCE</scope>
    <source>
        <strain evidence="2">CBS 122681</strain>
    </source>
</reference>
<keyword evidence="3" id="KW-1185">Reference proteome</keyword>
<gene>
    <name evidence="2" type="ORF">K491DRAFT_739935</name>
</gene>
<proteinExistence type="predicted"/>
<organism evidence="2 3">
    <name type="scientific">Lophiostoma macrostomum CBS 122681</name>
    <dbReference type="NCBI Taxonomy" id="1314788"/>
    <lineage>
        <taxon>Eukaryota</taxon>
        <taxon>Fungi</taxon>
        <taxon>Dikarya</taxon>
        <taxon>Ascomycota</taxon>
        <taxon>Pezizomycotina</taxon>
        <taxon>Dothideomycetes</taxon>
        <taxon>Pleosporomycetidae</taxon>
        <taxon>Pleosporales</taxon>
        <taxon>Lophiostomataceae</taxon>
        <taxon>Lophiostoma</taxon>
    </lineage>
</organism>
<accession>A0A6A6TDX2</accession>
<feature type="chain" id="PRO_5025391567" evidence="1">
    <location>
        <begin position="18"/>
        <end position="208"/>
    </location>
</feature>
<dbReference type="AlphaFoldDB" id="A0A6A6TDX2"/>
<protein>
    <submittedName>
        <fullName evidence="2">Uncharacterized protein</fullName>
    </submittedName>
</protein>
<evidence type="ECO:0000313" key="2">
    <source>
        <dbReference type="EMBL" id="KAF2658040.1"/>
    </source>
</evidence>
<dbReference type="OrthoDB" id="3561297at2759"/>
<evidence type="ECO:0000256" key="1">
    <source>
        <dbReference type="SAM" id="SignalP"/>
    </source>
</evidence>
<dbReference type="Proteomes" id="UP000799324">
    <property type="component" value="Unassembled WGS sequence"/>
</dbReference>
<sequence>MKFLIFFTLSLATCAVAGPIAQPTDALVRRAVDCKKVNAALSVLKILGPPAKTFCSSYIHIPATATQTTTAVPSVALTQFSTVTTSTTTISTILPTCPASGSSGNAPAGKREVIEKRINLPALSAFAASQLSSGCSCLGLSPKTTTTTTFTPPPTKTVNVVATTTACSTCAVDGQPCDFDNPGACCGQACAAPGYAGNPQTYNACVSF</sequence>